<evidence type="ECO:0000313" key="3">
    <source>
        <dbReference type="EMBL" id="CAD7461796.1"/>
    </source>
</evidence>
<dbReference type="GO" id="GO:0016616">
    <property type="term" value="F:oxidoreductase activity, acting on the CH-OH group of donors, NAD or NADP as acceptor"/>
    <property type="evidence" value="ECO:0007669"/>
    <property type="project" value="UniProtKB-ARBA"/>
</dbReference>
<dbReference type="PANTHER" id="PTHR43115">
    <property type="entry name" value="DEHYDROGENASE/REDUCTASE SDR FAMILY MEMBER 11"/>
    <property type="match status" value="1"/>
</dbReference>
<dbReference type="Gene3D" id="3.40.50.720">
    <property type="entry name" value="NAD(P)-binding Rossmann-like Domain"/>
    <property type="match status" value="3"/>
</dbReference>
<accession>A0A7R9INV0</accession>
<reference evidence="3" key="1">
    <citation type="submission" date="2020-11" db="EMBL/GenBank/DDBJ databases">
        <authorList>
            <person name="Tran Van P."/>
        </authorList>
    </citation>
    <scope>NUCLEOTIDE SEQUENCE</scope>
</reference>
<dbReference type="AlphaFoldDB" id="A0A7R9INV0"/>
<sequence length="658" mass="71302">MMLDCFIRALIFSILNNNKIKSAFFKNTVLFNKELAAGLKNAPGKLYALKADASKEEDILAAFDWIKKNLGGVDILINNAGVGTAETLSNVSDISWRVLELNVKGLSIFTREALKSMKERGVNDGHIIHINSVLGHWLPGGRPVTMYHASKHAVTVLTEGLRRELVQLGSKTKVTSISPGLTVTEFANAYGPEIKKFLYEENAVLQAKDIADAVIYTLGTPPHVQRFDMERWSGKVALVTGASAGIGAAIVEELVKHGIKVVGLARRVEKVEKLAAGLKSAPGKLYAVKADIAKEEDIIAAFAWIKKNLGGVDILINNAGVGTGEPLSEIGKGSWQVLDVNVKGLSIFTREALKSMKERGVNDGHIIHLNSIVGHSIPGATPATMYHASKHAVTVLTEGLRRELVQLGSKIKITSVSPGVVETEFADIYGPELKKFLYKENPVLQAKDIADAVIYTLGTPPHVQIHEITIKPIGEKIVGIGAAIVEELVKHGLKVVGLARRVEKVEELKAGLKNAPGKLYAVKADVSKEEEILAAFDWIKKNLGGVDILINNADVSDGSWRILDVNVKGLSIFTREALKSMKERGVNDGHIIHINSISPGVVATEFFNIFDPETKKEFLGGNPVLQARDIADAVIYTLGTPPHVQVHEITIKPVGEKF</sequence>
<comment type="similarity">
    <text evidence="1">Belongs to the short-chain dehydrogenases/reductases (SDR) family.</text>
</comment>
<dbReference type="InterPro" id="IPR036291">
    <property type="entry name" value="NAD(P)-bd_dom_sf"/>
</dbReference>
<keyword evidence="2" id="KW-0560">Oxidoreductase</keyword>
<dbReference type="Pfam" id="PF00106">
    <property type="entry name" value="adh_short"/>
    <property type="match status" value="3"/>
</dbReference>
<dbReference type="PRINTS" id="PR00081">
    <property type="entry name" value="GDHRDH"/>
</dbReference>
<dbReference type="FunFam" id="3.40.50.720:FF:000047">
    <property type="entry name" value="NADP-dependent L-serine/L-allo-threonine dehydrogenase"/>
    <property type="match status" value="1"/>
</dbReference>
<evidence type="ECO:0000256" key="2">
    <source>
        <dbReference type="ARBA" id="ARBA00023002"/>
    </source>
</evidence>
<name>A0A7R9INV0_9NEOP</name>
<dbReference type="PRINTS" id="PR00080">
    <property type="entry name" value="SDRFAMILY"/>
</dbReference>
<proteinExistence type="inferred from homology"/>
<dbReference type="EMBL" id="OE005223">
    <property type="protein sequence ID" value="CAD7461796.1"/>
    <property type="molecule type" value="Genomic_DNA"/>
</dbReference>
<organism evidence="3">
    <name type="scientific">Timema tahoe</name>
    <dbReference type="NCBI Taxonomy" id="61484"/>
    <lineage>
        <taxon>Eukaryota</taxon>
        <taxon>Metazoa</taxon>
        <taxon>Ecdysozoa</taxon>
        <taxon>Arthropoda</taxon>
        <taxon>Hexapoda</taxon>
        <taxon>Insecta</taxon>
        <taxon>Pterygota</taxon>
        <taxon>Neoptera</taxon>
        <taxon>Polyneoptera</taxon>
        <taxon>Phasmatodea</taxon>
        <taxon>Timematodea</taxon>
        <taxon>Timematoidea</taxon>
        <taxon>Timematidae</taxon>
        <taxon>Timema</taxon>
    </lineage>
</organism>
<dbReference type="InterPro" id="IPR002347">
    <property type="entry name" value="SDR_fam"/>
</dbReference>
<dbReference type="SUPFAM" id="SSF51735">
    <property type="entry name" value="NAD(P)-binding Rossmann-fold domains"/>
    <property type="match status" value="3"/>
</dbReference>
<protein>
    <submittedName>
        <fullName evidence="3">Uncharacterized protein</fullName>
    </submittedName>
</protein>
<evidence type="ECO:0000256" key="1">
    <source>
        <dbReference type="ARBA" id="ARBA00006484"/>
    </source>
</evidence>
<dbReference type="PANTHER" id="PTHR43115:SF4">
    <property type="entry name" value="DEHYDROGENASE_REDUCTASE SDR FAMILY MEMBER 11"/>
    <property type="match status" value="1"/>
</dbReference>
<gene>
    <name evidence="3" type="ORF">TTEB3V08_LOCUS9699</name>
</gene>